<evidence type="ECO:0000313" key="4">
    <source>
        <dbReference type="Proteomes" id="UP000092177"/>
    </source>
</evidence>
<dbReference type="Proteomes" id="UP000092177">
    <property type="component" value="Chromosome 12"/>
</dbReference>
<dbReference type="OrthoDB" id="4843554at2759"/>
<accession>A0A1B7XQP2</accession>
<dbReference type="AlphaFoldDB" id="A0A1B7XQP2"/>
<dbReference type="VEuPathDB" id="FungiDB:CH63R_14645"/>
<evidence type="ECO:0000313" key="3">
    <source>
        <dbReference type="EMBL" id="OBR02073.1"/>
    </source>
</evidence>
<sequence length="210" mass="21588">MRFNNVALSLAAVAYVKANVQLFADEIPIQCLAVCNPIFQLGRICEGERTVISNGPTEDRLEAQCVCTNTSFDVSKYAGLCASCMSQNVEDRDDLEVADQNDKDINDILWTCGFPSTSYVPTASYASFTPSVQATPLTNSAQLTTTIDPRAGGGASPTQSSASGNNGGTSSGNPTTASSQATQTPNGAGVVSSQAGLGLVGAVAVGACFL</sequence>
<feature type="region of interest" description="Disordered" evidence="1">
    <location>
        <begin position="144"/>
        <end position="191"/>
    </location>
</feature>
<feature type="chain" id="PRO_5008600962" evidence="2">
    <location>
        <begin position="19"/>
        <end position="210"/>
    </location>
</feature>
<reference evidence="4" key="1">
    <citation type="journal article" date="2017" name="BMC Genomics">
        <title>Gapless genome assembly of Colletotrichum higginsianum reveals chromosome structure and association of transposable elements with secondary metabolite gene clusters.</title>
        <authorList>
            <person name="Dallery J.-F."/>
            <person name="Lapalu N."/>
            <person name="Zampounis A."/>
            <person name="Pigne S."/>
            <person name="Luyten I."/>
            <person name="Amselem J."/>
            <person name="Wittenberg A.H.J."/>
            <person name="Zhou S."/>
            <person name="de Queiroz M.V."/>
            <person name="Robin G.P."/>
            <person name="Auger A."/>
            <person name="Hainaut M."/>
            <person name="Henrissat B."/>
            <person name="Kim K.-T."/>
            <person name="Lee Y.-H."/>
            <person name="Lespinet O."/>
            <person name="Schwartz D.C."/>
            <person name="Thon M.R."/>
            <person name="O'Connell R.J."/>
        </authorList>
    </citation>
    <scope>NUCLEOTIDE SEQUENCE [LARGE SCALE GENOMIC DNA]</scope>
    <source>
        <strain evidence="4">IMI 349063</strain>
    </source>
</reference>
<protein>
    <submittedName>
        <fullName evidence="3">Cap22 protein</fullName>
    </submittedName>
</protein>
<comment type="caution">
    <text evidence="3">The sequence shown here is derived from an EMBL/GenBank/DDBJ whole genome shotgun (WGS) entry which is preliminary data.</text>
</comment>
<dbReference type="GeneID" id="28873726"/>
<feature type="signal peptide" evidence="2">
    <location>
        <begin position="1"/>
        <end position="18"/>
    </location>
</feature>
<keyword evidence="4" id="KW-1185">Reference proteome</keyword>
<keyword evidence="2" id="KW-0732">Signal</keyword>
<dbReference type="EMBL" id="LTAN01000012">
    <property type="protein sequence ID" value="OBR02073.1"/>
    <property type="molecule type" value="Genomic_DNA"/>
</dbReference>
<proteinExistence type="predicted"/>
<name>A0A1B7XQP2_COLHI</name>
<dbReference type="RefSeq" id="XP_018150591.1">
    <property type="nucleotide sequence ID" value="XM_018309619.1"/>
</dbReference>
<evidence type="ECO:0000256" key="1">
    <source>
        <dbReference type="SAM" id="MobiDB-lite"/>
    </source>
</evidence>
<dbReference type="KEGG" id="chig:CH63R_14645"/>
<feature type="compositionally biased region" description="Polar residues" evidence="1">
    <location>
        <begin position="180"/>
        <end position="191"/>
    </location>
</feature>
<gene>
    <name evidence="3" type="ORF">CH63R_14645</name>
</gene>
<evidence type="ECO:0000256" key="2">
    <source>
        <dbReference type="SAM" id="SignalP"/>
    </source>
</evidence>
<organism evidence="3 4">
    <name type="scientific">Colletotrichum higginsianum (strain IMI 349063)</name>
    <name type="common">Crucifer anthracnose fungus</name>
    <dbReference type="NCBI Taxonomy" id="759273"/>
    <lineage>
        <taxon>Eukaryota</taxon>
        <taxon>Fungi</taxon>
        <taxon>Dikarya</taxon>
        <taxon>Ascomycota</taxon>
        <taxon>Pezizomycotina</taxon>
        <taxon>Sordariomycetes</taxon>
        <taxon>Hypocreomycetidae</taxon>
        <taxon>Glomerellales</taxon>
        <taxon>Glomerellaceae</taxon>
        <taxon>Colletotrichum</taxon>
        <taxon>Colletotrichum destructivum species complex</taxon>
    </lineage>
</organism>